<evidence type="ECO:0000313" key="3">
    <source>
        <dbReference type="Proteomes" id="UP000324800"/>
    </source>
</evidence>
<gene>
    <name evidence="2" type="ORF">EZS28_032872</name>
</gene>
<reference evidence="2 3" key="1">
    <citation type="submission" date="2019-03" db="EMBL/GenBank/DDBJ databases">
        <title>Single cell metagenomics reveals metabolic interactions within the superorganism composed of flagellate Streblomastix strix and complex community of Bacteroidetes bacteria on its surface.</title>
        <authorList>
            <person name="Treitli S.C."/>
            <person name="Kolisko M."/>
            <person name="Husnik F."/>
            <person name="Keeling P."/>
            <person name="Hampl V."/>
        </authorList>
    </citation>
    <scope>NUCLEOTIDE SEQUENCE [LARGE SCALE GENOMIC DNA]</scope>
    <source>
        <strain evidence="2">ST1C</strain>
    </source>
</reference>
<dbReference type="AlphaFoldDB" id="A0A5J4UNH7"/>
<dbReference type="EMBL" id="SNRW01014321">
    <property type="protein sequence ID" value="KAA6371601.1"/>
    <property type="molecule type" value="Genomic_DNA"/>
</dbReference>
<evidence type="ECO:0000313" key="2">
    <source>
        <dbReference type="EMBL" id="KAA6371601.1"/>
    </source>
</evidence>
<proteinExistence type="predicted"/>
<feature type="coiled-coil region" evidence="1">
    <location>
        <begin position="133"/>
        <end position="164"/>
    </location>
</feature>
<keyword evidence="1" id="KW-0175">Coiled coil</keyword>
<evidence type="ECO:0000256" key="1">
    <source>
        <dbReference type="SAM" id="Coils"/>
    </source>
</evidence>
<name>A0A5J4UNH7_9EUKA</name>
<comment type="caution">
    <text evidence="2">The sequence shown here is derived from an EMBL/GenBank/DDBJ whole genome shotgun (WGS) entry which is preliminary data.</text>
</comment>
<dbReference type="Proteomes" id="UP000324800">
    <property type="component" value="Unassembled WGS sequence"/>
</dbReference>
<protein>
    <submittedName>
        <fullName evidence="2">Uncharacterized protein</fullName>
    </submittedName>
</protein>
<accession>A0A5J4UNH7</accession>
<sequence length="833" mass="98721">VTKLAAQLWNEILLQVTRQFDPQGARIQEYRNDHPDTQAQLDDLTIAKRIFNTKMKGQRLYAAAHQLISNIQGNVRQIKIGIINVQELIRLFDPSTIMPINEREQRSKLSQILTQINYYGKRNNEQAVELAIIEYIEKQLAEEEQRIKQQREQMKDKMRQLIKKEFPQQEQRHEHQLEHINEILNRQSLEDFHNTSDLNLNQMFKTNEEEIDEIHQKYINKPFHQTQESNIIILCDAADEVKFNVIKNKALQRRDESTSTITFSIKNNIDPREKPTKPYYRNLANLNQIDTFLDQIYRQQQRSAFKIRADFSSIIETSEYDGNEQKISYKYILPVDANTERRVPLIINSQENIESYKHYIRDVIANMQERTQEDNHQKIVAIFSIMIWIYKFSLAGAAIPSLQKHIKRREVYYIECKLNLCFFTAYSFITMPNSKEKRLEDCSRIAEGKIIFKRIYGKEFDDLYQGFNFATDIDEFIEKEQINVHMFTQGDKDQSPSYYAIHHYKCDTSDRDFNVLLINNGNKSDIHSFCYDIRQADFLDQWLDQIFEEAKQIKKDNKYEDESIPQHFEVPMIGFNSAKFDVSLVFKNLKSKNWRTIKHIGSGTVAKQIMVRHKFTHIQLRFVDALIYCTKMTLKKFVRDIGGGTMQNGRFPFEYININNYATELDKSESFPIEAFDNKLKNKSISETKYQEYLVEAAKFTTRWDQARSYNIQDTRGMIEPIDNLIKMMFKYKIDMLAMYGMSQCANAIKYSSAYDDFKMNGDYNIEDTDRPINITVPYWTAKVESYIEQDQKKNRDSNNNVTISDYEYFKELLEKQRCYICNCKFTWKNSPT</sequence>
<feature type="non-terminal residue" evidence="2">
    <location>
        <position position="1"/>
    </location>
</feature>
<feature type="non-terminal residue" evidence="2">
    <location>
        <position position="833"/>
    </location>
</feature>
<organism evidence="2 3">
    <name type="scientific">Streblomastix strix</name>
    <dbReference type="NCBI Taxonomy" id="222440"/>
    <lineage>
        <taxon>Eukaryota</taxon>
        <taxon>Metamonada</taxon>
        <taxon>Preaxostyla</taxon>
        <taxon>Oxymonadida</taxon>
        <taxon>Streblomastigidae</taxon>
        <taxon>Streblomastix</taxon>
    </lineage>
</organism>